<protein>
    <recommendedName>
        <fullName evidence="4">RanBP2-type domain-containing protein</fullName>
    </recommendedName>
</protein>
<sequence>MRAPFALPRSRRCFVHFHRASPPRHLCAEKLHGSDSPLWSRELTDHTHVPVGFSSALGNVVSGDPLHVPFRALLLGYATHPALLSLSTGHTLLFDALSASADLQQQLTMLNPCRGHLVEVQARCIDATWSLVRYYRADTRRVLALSPQHRRHLDEIHLVHLVTTAGPNAGLLVSKELARGCELSLDVACTLLSVPCTPDVLRALLLSTLRSHAVAIDAQRFQRMAHALLSNDNFFTERHFKGMHSLLLDVLLPSLRGEAARRDSFDFVSVRWTTLMNKWSRVYAKFGRGSDLHDCLNRLLQAVPAAETKFPASFYVRLLGAVFDEAMADKSESGTGAGWARIKTVATDAIRLFGRNPEDLHAVWVLLLKGALTLSPLHEDHRRLLEAYHLCAQCGHAVAVNRQGFLQVIRLVAAAVSTSHLSDVTQVVQHFCTFMHEQTSVSFLWLLDGVGTVMTELWQRHRLEAQGEAAQLLRVLEALLRERRVSGVELHSNPAIARALEHFQIGCAPVYWWTCGCGEVLPCTSKRCTLCLRRSSVSWVCSQCRIVHRTPCKTQSCSCDCPNPRLAAALKAKVSICDECGLVTDAAGHCSRCQQQLQENESTVECTHCHSPYKASGVHCPQCFAPNPDKQLYLWHCVKCEDFNYSMWSSCRSCKTPRRTGALCISFVPWRCGCDALNHPCRLTCGRCGTGEHHHTYTCAGCSARVSLHSLRRTSLTVDGRTLSLHLCPRCQCAHPRDDLVLYSPSLSRHCMLCARPVNPSIISLSGSFLHCGVVQRVAEHYVFRCTTPQCSHTELQTGYHCRHCHFPRPEVEVLLREEGNSAASWSHVWRCLNEVEDDSLCGQWNYGWCAHCLACGRGRPESLSECRAKAQMWTCVTCGAWNRPIDVLFCPHCSTGLQPMRVCDTCGLPHLSYACRVDL</sequence>
<proteinExistence type="predicted"/>
<evidence type="ECO:0000256" key="3">
    <source>
        <dbReference type="ARBA" id="ARBA00022833"/>
    </source>
</evidence>
<dbReference type="PROSITE" id="PS01358">
    <property type="entry name" value="ZF_RANBP2_1"/>
    <property type="match status" value="1"/>
</dbReference>
<keyword evidence="1" id="KW-0479">Metal-binding</keyword>
<gene>
    <name evidence="5" type="ORF">JKF63_04487</name>
</gene>
<dbReference type="AlphaFoldDB" id="A0A836LEA9"/>
<keyword evidence="3" id="KW-0862">Zinc</keyword>
<evidence type="ECO:0000256" key="2">
    <source>
        <dbReference type="ARBA" id="ARBA00022771"/>
    </source>
</evidence>
<keyword evidence="6" id="KW-1185">Reference proteome</keyword>
<keyword evidence="2" id="KW-0863">Zinc-finger</keyword>
<evidence type="ECO:0000259" key="4">
    <source>
        <dbReference type="PROSITE" id="PS01358"/>
    </source>
</evidence>
<dbReference type="OrthoDB" id="238521at2759"/>
<accession>A0A836LEA9</accession>
<dbReference type="Proteomes" id="UP000674318">
    <property type="component" value="Unassembled WGS sequence"/>
</dbReference>
<feature type="domain" description="RanBP2-type" evidence="4">
    <location>
        <begin position="635"/>
        <end position="654"/>
    </location>
</feature>
<evidence type="ECO:0000313" key="6">
    <source>
        <dbReference type="Proteomes" id="UP000674318"/>
    </source>
</evidence>
<dbReference type="GO" id="GO:0008270">
    <property type="term" value="F:zinc ion binding"/>
    <property type="evidence" value="ECO:0007669"/>
    <property type="project" value="UniProtKB-KW"/>
</dbReference>
<evidence type="ECO:0000256" key="1">
    <source>
        <dbReference type="ARBA" id="ARBA00022723"/>
    </source>
</evidence>
<reference evidence="5 6" key="1">
    <citation type="submission" date="2021-02" db="EMBL/GenBank/DDBJ databases">
        <title>Porcisia hertigi Genome sequencing and assembly.</title>
        <authorList>
            <person name="Almutairi H."/>
            <person name="Gatherer D."/>
        </authorList>
    </citation>
    <scope>NUCLEOTIDE SEQUENCE [LARGE SCALE GENOMIC DNA]</scope>
    <source>
        <strain evidence="5 6">C119</strain>
    </source>
</reference>
<evidence type="ECO:0000313" key="5">
    <source>
        <dbReference type="EMBL" id="KAG5505040.1"/>
    </source>
</evidence>
<name>A0A836LEA9_9TRYP</name>
<dbReference type="EMBL" id="JAFJZO010000022">
    <property type="protein sequence ID" value="KAG5505040.1"/>
    <property type="molecule type" value="Genomic_DNA"/>
</dbReference>
<dbReference type="RefSeq" id="XP_067757301.1">
    <property type="nucleotide sequence ID" value="XM_067900472.1"/>
</dbReference>
<dbReference type="GeneID" id="94290549"/>
<dbReference type="KEGG" id="phet:94290549"/>
<comment type="caution">
    <text evidence="5">The sequence shown here is derived from an EMBL/GenBank/DDBJ whole genome shotgun (WGS) entry which is preliminary data.</text>
</comment>
<dbReference type="InterPro" id="IPR001876">
    <property type="entry name" value="Znf_RanBP2"/>
</dbReference>
<organism evidence="5 6">
    <name type="scientific">Porcisia hertigi</name>
    <dbReference type="NCBI Taxonomy" id="2761500"/>
    <lineage>
        <taxon>Eukaryota</taxon>
        <taxon>Discoba</taxon>
        <taxon>Euglenozoa</taxon>
        <taxon>Kinetoplastea</taxon>
        <taxon>Metakinetoplastina</taxon>
        <taxon>Trypanosomatida</taxon>
        <taxon>Trypanosomatidae</taxon>
        <taxon>Leishmaniinae</taxon>
        <taxon>Porcisia</taxon>
    </lineage>
</organism>